<proteinExistence type="predicted"/>
<dbReference type="Gene3D" id="3.40.50.300">
    <property type="entry name" value="P-loop containing nucleotide triphosphate hydrolases"/>
    <property type="match status" value="2"/>
</dbReference>
<feature type="domain" description="Helicase ATP-binding" evidence="1">
    <location>
        <begin position="88"/>
        <end position="295"/>
    </location>
</feature>
<dbReference type="CDD" id="cd18032">
    <property type="entry name" value="DEXHc_RE_I_III_res"/>
    <property type="match status" value="1"/>
</dbReference>
<dbReference type="EMBL" id="MT631398">
    <property type="protein sequence ID" value="QNO49881.1"/>
    <property type="molecule type" value="Genomic_DNA"/>
</dbReference>
<reference evidence="2" key="1">
    <citation type="submission" date="2020-06" db="EMBL/GenBank/DDBJ databases">
        <title>Unique genomic features of the anaerobic methanotrophic archaea.</title>
        <authorList>
            <person name="Chadwick G.L."/>
            <person name="Skennerton C.T."/>
            <person name="Laso-Perez R."/>
            <person name="Leu A.O."/>
            <person name="Speth D.R."/>
            <person name="Yu H."/>
            <person name="Morgan-Lang C."/>
            <person name="Hatzenpichler R."/>
            <person name="Goudeau D."/>
            <person name="Malmstrom R."/>
            <person name="Brazelton W.J."/>
            <person name="Woyke T."/>
            <person name="Hallam S.J."/>
            <person name="Tyson G.W."/>
            <person name="Wegener G."/>
            <person name="Boetius A."/>
            <person name="Orphan V."/>
        </authorList>
    </citation>
    <scope>NUCLEOTIDE SEQUENCE</scope>
</reference>
<dbReference type="PANTHER" id="PTHR47396:SF1">
    <property type="entry name" value="ATP-DEPENDENT HELICASE IRC3-RELATED"/>
    <property type="match status" value="1"/>
</dbReference>
<dbReference type="GO" id="GO:0005829">
    <property type="term" value="C:cytosol"/>
    <property type="evidence" value="ECO:0007669"/>
    <property type="project" value="TreeGrafter"/>
</dbReference>
<protein>
    <recommendedName>
        <fullName evidence="1">Helicase ATP-binding domain-containing protein</fullName>
    </recommendedName>
</protein>
<dbReference type="InterPro" id="IPR014001">
    <property type="entry name" value="Helicase_ATP-bd"/>
</dbReference>
<dbReference type="GO" id="GO:0120545">
    <property type="term" value="F:nucleic acid conformation isomerase activity"/>
    <property type="evidence" value="ECO:0007669"/>
    <property type="project" value="UniProtKB-ARBA"/>
</dbReference>
<dbReference type="InterPro" id="IPR006935">
    <property type="entry name" value="Helicase/UvrB_N"/>
</dbReference>
<organism evidence="2">
    <name type="scientific">Candidatus Methanogaster sp. ANME-2c ERB4</name>
    <dbReference type="NCBI Taxonomy" id="2759911"/>
    <lineage>
        <taxon>Archaea</taxon>
        <taxon>Methanobacteriati</taxon>
        <taxon>Methanobacteriota</taxon>
        <taxon>Stenosarchaea group</taxon>
        <taxon>Methanomicrobia</taxon>
        <taxon>Methanosarcinales</taxon>
        <taxon>ANME-2 cluster</taxon>
        <taxon>Candidatus Methanogasteraceae</taxon>
        <taxon>Candidatus Methanogaster</taxon>
    </lineage>
</organism>
<evidence type="ECO:0000259" key="1">
    <source>
        <dbReference type="PROSITE" id="PS51192"/>
    </source>
</evidence>
<dbReference type="InterPro" id="IPR050742">
    <property type="entry name" value="Helicase_Restrict-Modif_Enz"/>
</dbReference>
<dbReference type="PANTHER" id="PTHR47396">
    <property type="entry name" value="TYPE I RESTRICTION ENZYME ECOKI R PROTEIN"/>
    <property type="match status" value="1"/>
</dbReference>
<dbReference type="AlphaFoldDB" id="A0A7G9YPE7"/>
<dbReference type="SMART" id="SM00487">
    <property type="entry name" value="DEXDc"/>
    <property type="match status" value="1"/>
</dbReference>
<dbReference type="SUPFAM" id="SSF52540">
    <property type="entry name" value="P-loop containing nucleoside triphosphate hydrolases"/>
    <property type="match status" value="1"/>
</dbReference>
<dbReference type="GO" id="GO:0003677">
    <property type="term" value="F:DNA binding"/>
    <property type="evidence" value="ECO:0007669"/>
    <property type="project" value="InterPro"/>
</dbReference>
<dbReference type="InterPro" id="IPR027417">
    <property type="entry name" value="P-loop_NTPase"/>
</dbReference>
<name>A0A7G9YPE7_9EURY</name>
<sequence>MGVASSPYDFDGSRVPFIYSTNGEIFWFQDLRKSDSRSRMVSGFHTPGALKEIFEKDAYACCNWFENNPNMHQYLRPYQIEANDATENAILNGKRRMMLAMATGTGKTYTIVSQIYRLMKSGFAKRILFLVDRRALAAQAVNAFATFETEGGLKFKETFEVYSQAFQKGDFDEEDISDPQTLPNNYLTNPGMGHAFVYVCTIQRMRVNLFGWQNSFKSTDQEPDDESDATRLDIPIHAFDVIIADECHRGYAAQEISKWREVLDYFDAIKIGLTATPAVHTKAYFKEMVFRYEYERAVRDGWLVDWDAVRIKSDVRINGVFLKEGEIVGLIDTETGLESLDALEDEREFDSSEIEQKITSPDSNRKIVEEIAKYTLAHEAEYGRFPKTLIFAANDLSHTHIAMCSWIFAGMFSGGGTRSSRRLPAVRRLIDLCRGSGSFETDQSRALSSQGIC</sequence>
<evidence type="ECO:0000313" key="2">
    <source>
        <dbReference type="EMBL" id="QNO49881.1"/>
    </source>
</evidence>
<gene>
    <name evidence="2" type="ORF">HMIKAMFF_00041</name>
</gene>
<dbReference type="GO" id="GO:0005524">
    <property type="term" value="F:ATP binding"/>
    <property type="evidence" value="ECO:0007669"/>
    <property type="project" value="InterPro"/>
</dbReference>
<dbReference type="Pfam" id="PF04851">
    <property type="entry name" value="ResIII"/>
    <property type="match status" value="1"/>
</dbReference>
<dbReference type="PROSITE" id="PS51192">
    <property type="entry name" value="HELICASE_ATP_BIND_1"/>
    <property type="match status" value="1"/>
</dbReference>
<dbReference type="GO" id="GO:0016787">
    <property type="term" value="F:hydrolase activity"/>
    <property type="evidence" value="ECO:0007669"/>
    <property type="project" value="InterPro"/>
</dbReference>
<accession>A0A7G9YPE7</accession>
<dbReference type="GO" id="GO:0140097">
    <property type="term" value="F:catalytic activity, acting on DNA"/>
    <property type="evidence" value="ECO:0007669"/>
    <property type="project" value="UniProtKB-ARBA"/>
</dbReference>